<dbReference type="InterPro" id="IPR046886">
    <property type="entry name" value="RsmE_MTase_dom"/>
</dbReference>
<accession>A0A9D9EQ58</accession>
<comment type="similarity">
    <text evidence="2 10">Belongs to the RNA methyltransferase RsmE family.</text>
</comment>
<gene>
    <name evidence="12" type="ORF">IAA96_06125</name>
</gene>
<dbReference type="InterPro" id="IPR006700">
    <property type="entry name" value="RsmE"/>
</dbReference>
<keyword evidence="6 10" id="KW-0808">Transferase</keyword>
<evidence type="ECO:0000313" key="12">
    <source>
        <dbReference type="EMBL" id="MBO8450665.1"/>
    </source>
</evidence>
<evidence type="ECO:0000259" key="11">
    <source>
        <dbReference type="Pfam" id="PF04452"/>
    </source>
</evidence>
<protein>
    <recommendedName>
        <fullName evidence="10">Ribosomal RNA small subunit methyltransferase E</fullName>
        <ecNumber evidence="10">2.1.1.193</ecNumber>
    </recommendedName>
</protein>
<sequence length="268" mass="29516">MKQFLAREFPDNNGRLKISGREYHYIAEVRRESEGAVIHVRLPDGILRPFKIEKADRTAKVLVLSSSGLLPQEENSAQMPRIILLQWLLKTKAMDLVVRQAAETGVQTLLPVAGRRCVPSVKPGEKNPRWERIAREARQQSGSPVATEIPAPVLPEKLPEALRTAEPEHGTVLRFMLSEIPGSGKTVHECIRAAQQPAKTPDRQPPAAVVAVGPEGGMTPEEREILASCGFQEIHFHTNILRAETAALYGLAAVQNAITEQATWLLNG</sequence>
<dbReference type="PANTHER" id="PTHR30027">
    <property type="entry name" value="RIBOSOMAL RNA SMALL SUBUNIT METHYLTRANSFERASE E"/>
    <property type="match status" value="1"/>
</dbReference>
<dbReference type="SUPFAM" id="SSF75217">
    <property type="entry name" value="alpha/beta knot"/>
    <property type="match status" value="1"/>
</dbReference>
<dbReference type="EMBL" id="JADIMS010000112">
    <property type="protein sequence ID" value="MBO8450665.1"/>
    <property type="molecule type" value="Genomic_DNA"/>
</dbReference>
<dbReference type="InterPro" id="IPR029026">
    <property type="entry name" value="tRNA_m1G_MTases_N"/>
</dbReference>
<dbReference type="Proteomes" id="UP000823616">
    <property type="component" value="Unassembled WGS sequence"/>
</dbReference>
<dbReference type="PANTHER" id="PTHR30027:SF3">
    <property type="entry name" value="16S RRNA (URACIL(1498)-N(3))-METHYLTRANSFERASE"/>
    <property type="match status" value="1"/>
</dbReference>
<dbReference type="NCBIfam" id="TIGR00046">
    <property type="entry name" value="RsmE family RNA methyltransferase"/>
    <property type="match status" value="1"/>
</dbReference>
<comment type="caution">
    <text evidence="12">The sequence shown here is derived from an EMBL/GenBank/DDBJ whole genome shotgun (WGS) entry which is preliminary data.</text>
</comment>
<evidence type="ECO:0000256" key="2">
    <source>
        <dbReference type="ARBA" id="ARBA00005528"/>
    </source>
</evidence>
<comment type="subcellular location">
    <subcellularLocation>
        <location evidence="1 10">Cytoplasm</location>
    </subcellularLocation>
</comment>
<evidence type="ECO:0000256" key="6">
    <source>
        <dbReference type="ARBA" id="ARBA00022679"/>
    </source>
</evidence>
<dbReference type="GO" id="GO:0005737">
    <property type="term" value="C:cytoplasm"/>
    <property type="evidence" value="ECO:0007669"/>
    <property type="project" value="UniProtKB-SubCell"/>
</dbReference>
<evidence type="ECO:0000256" key="8">
    <source>
        <dbReference type="ARBA" id="ARBA00025699"/>
    </source>
</evidence>
<dbReference type="PIRSF" id="PIRSF015601">
    <property type="entry name" value="MTase_slr0722"/>
    <property type="match status" value="1"/>
</dbReference>
<evidence type="ECO:0000256" key="1">
    <source>
        <dbReference type="ARBA" id="ARBA00004496"/>
    </source>
</evidence>
<evidence type="ECO:0000256" key="7">
    <source>
        <dbReference type="ARBA" id="ARBA00022691"/>
    </source>
</evidence>
<dbReference type="InterPro" id="IPR029028">
    <property type="entry name" value="Alpha/beta_knot_MTases"/>
</dbReference>
<evidence type="ECO:0000256" key="9">
    <source>
        <dbReference type="ARBA" id="ARBA00047944"/>
    </source>
</evidence>
<evidence type="ECO:0000256" key="10">
    <source>
        <dbReference type="PIRNR" id="PIRNR015601"/>
    </source>
</evidence>
<reference evidence="12" key="2">
    <citation type="journal article" date="2021" name="PeerJ">
        <title>Extensive microbial diversity within the chicken gut microbiome revealed by metagenomics and culture.</title>
        <authorList>
            <person name="Gilroy R."/>
            <person name="Ravi A."/>
            <person name="Getino M."/>
            <person name="Pursley I."/>
            <person name="Horton D.L."/>
            <person name="Alikhan N.F."/>
            <person name="Baker D."/>
            <person name="Gharbi K."/>
            <person name="Hall N."/>
            <person name="Watson M."/>
            <person name="Adriaenssens E.M."/>
            <person name="Foster-Nyarko E."/>
            <person name="Jarju S."/>
            <person name="Secka A."/>
            <person name="Antonio M."/>
            <person name="Oren A."/>
            <person name="Chaudhuri R.R."/>
            <person name="La Ragione R."/>
            <person name="Hildebrand F."/>
            <person name="Pallen M.J."/>
        </authorList>
    </citation>
    <scope>NUCLEOTIDE SEQUENCE</scope>
    <source>
        <strain evidence="12">B3-4054</strain>
    </source>
</reference>
<comment type="catalytic activity">
    <reaction evidence="9 10">
        <text>uridine(1498) in 16S rRNA + S-adenosyl-L-methionine = N(3)-methyluridine(1498) in 16S rRNA + S-adenosyl-L-homocysteine + H(+)</text>
        <dbReference type="Rhea" id="RHEA:42920"/>
        <dbReference type="Rhea" id="RHEA-COMP:10283"/>
        <dbReference type="Rhea" id="RHEA-COMP:10284"/>
        <dbReference type="ChEBI" id="CHEBI:15378"/>
        <dbReference type="ChEBI" id="CHEBI:57856"/>
        <dbReference type="ChEBI" id="CHEBI:59789"/>
        <dbReference type="ChEBI" id="CHEBI:65315"/>
        <dbReference type="ChEBI" id="CHEBI:74502"/>
        <dbReference type="EC" id="2.1.1.193"/>
    </reaction>
</comment>
<keyword evidence="4 10" id="KW-0698">rRNA processing</keyword>
<evidence type="ECO:0000256" key="4">
    <source>
        <dbReference type="ARBA" id="ARBA00022552"/>
    </source>
</evidence>
<dbReference type="Pfam" id="PF04452">
    <property type="entry name" value="Methyltrans_RNA"/>
    <property type="match status" value="1"/>
</dbReference>
<keyword evidence="7 10" id="KW-0949">S-adenosyl-L-methionine</keyword>
<dbReference type="CDD" id="cd18084">
    <property type="entry name" value="RsmE-like"/>
    <property type="match status" value="1"/>
</dbReference>
<name>A0A9D9EQ58_9SPIR</name>
<dbReference type="AlphaFoldDB" id="A0A9D9EQ58"/>
<dbReference type="EC" id="2.1.1.193" evidence="10"/>
<dbReference type="Gene3D" id="3.40.1280.10">
    <property type="match status" value="1"/>
</dbReference>
<dbReference type="GO" id="GO:0070042">
    <property type="term" value="F:rRNA (uridine-N3-)-methyltransferase activity"/>
    <property type="evidence" value="ECO:0007669"/>
    <property type="project" value="TreeGrafter"/>
</dbReference>
<reference evidence="12" key="1">
    <citation type="submission" date="2020-10" db="EMBL/GenBank/DDBJ databases">
        <authorList>
            <person name="Gilroy R."/>
        </authorList>
    </citation>
    <scope>NUCLEOTIDE SEQUENCE</scope>
    <source>
        <strain evidence="12">B3-4054</strain>
    </source>
</reference>
<comment type="function">
    <text evidence="8 10">Specifically methylates the N3 position of the uracil ring of uridine 1498 (m3U1498) in 16S rRNA. Acts on the fully assembled 30S ribosomal subunit.</text>
</comment>
<feature type="domain" description="Ribosomal RNA small subunit methyltransferase E methyltransferase" evidence="11">
    <location>
        <begin position="80"/>
        <end position="255"/>
    </location>
</feature>
<keyword evidence="3 10" id="KW-0963">Cytoplasm</keyword>
<evidence type="ECO:0000256" key="5">
    <source>
        <dbReference type="ARBA" id="ARBA00022603"/>
    </source>
</evidence>
<organism evidence="12 13">
    <name type="scientific">Candidatus Avitreponema avistercoris</name>
    <dbReference type="NCBI Taxonomy" id="2840705"/>
    <lineage>
        <taxon>Bacteria</taxon>
        <taxon>Pseudomonadati</taxon>
        <taxon>Spirochaetota</taxon>
        <taxon>Spirochaetia</taxon>
        <taxon>Spirochaetales</taxon>
        <taxon>Candidatus Avitreponema</taxon>
    </lineage>
</organism>
<proteinExistence type="inferred from homology"/>
<evidence type="ECO:0000256" key="3">
    <source>
        <dbReference type="ARBA" id="ARBA00022490"/>
    </source>
</evidence>
<evidence type="ECO:0000313" key="13">
    <source>
        <dbReference type="Proteomes" id="UP000823616"/>
    </source>
</evidence>
<keyword evidence="5 10" id="KW-0489">Methyltransferase</keyword>
<dbReference type="GO" id="GO:0070475">
    <property type="term" value="P:rRNA base methylation"/>
    <property type="evidence" value="ECO:0007669"/>
    <property type="project" value="TreeGrafter"/>
</dbReference>